<proteinExistence type="predicted"/>
<organism evidence="1">
    <name type="scientific">marine sediment metagenome</name>
    <dbReference type="NCBI Taxonomy" id="412755"/>
    <lineage>
        <taxon>unclassified sequences</taxon>
        <taxon>metagenomes</taxon>
        <taxon>ecological metagenomes</taxon>
    </lineage>
</organism>
<dbReference type="EMBL" id="LAZR01030512">
    <property type="protein sequence ID" value="KKL56389.1"/>
    <property type="molecule type" value="Genomic_DNA"/>
</dbReference>
<accession>A0A0F9D497</accession>
<protein>
    <submittedName>
        <fullName evidence="1">Uncharacterized protein</fullName>
    </submittedName>
</protein>
<evidence type="ECO:0000313" key="1">
    <source>
        <dbReference type="EMBL" id="KKL56389.1"/>
    </source>
</evidence>
<comment type="caution">
    <text evidence="1">The sequence shown here is derived from an EMBL/GenBank/DDBJ whole genome shotgun (WGS) entry which is preliminary data.</text>
</comment>
<name>A0A0F9D497_9ZZZZ</name>
<feature type="non-terminal residue" evidence="1">
    <location>
        <position position="42"/>
    </location>
</feature>
<sequence length="42" mass="4608">MTQSNKKNFNHFLVTAFILIGLFVFGMSNADAAGKFEGQTLV</sequence>
<dbReference type="AlphaFoldDB" id="A0A0F9D497"/>
<gene>
    <name evidence="1" type="ORF">LCGC14_2245890</name>
</gene>
<reference evidence="1" key="1">
    <citation type="journal article" date="2015" name="Nature">
        <title>Complex archaea that bridge the gap between prokaryotes and eukaryotes.</title>
        <authorList>
            <person name="Spang A."/>
            <person name="Saw J.H."/>
            <person name="Jorgensen S.L."/>
            <person name="Zaremba-Niedzwiedzka K."/>
            <person name="Martijn J."/>
            <person name="Lind A.E."/>
            <person name="van Eijk R."/>
            <person name="Schleper C."/>
            <person name="Guy L."/>
            <person name="Ettema T.J."/>
        </authorList>
    </citation>
    <scope>NUCLEOTIDE SEQUENCE</scope>
</reference>